<dbReference type="AlphaFoldDB" id="X1M6P3"/>
<gene>
    <name evidence="1" type="ORF">S06H3_05422</name>
</gene>
<evidence type="ECO:0000313" key="1">
    <source>
        <dbReference type="EMBL" id="GAI02004.1"/>
    </source>
</evidence>
<accession>X1M6P3</accession>
<name>X1M6P3_9ZZZZ</name>
<reference evidence="1" key="1">
    <citation type="journal article" date="2014" name="Front. Microbiol.">
        <title>High frequency of phylogenetically diverse reductive dehalogenase-homologous genes in deep subseafloor sedimentary metagenomes.</title>
        <authorList>
            <person name="Kawai M."/>
            <person name="Futagami T."/>
            <person name="Toyoda A."/>
            <person name="Takaki Y."/>
            <person name="Nishi S."/>
            <person name="Hori S."/>
            <person name="Arai W."/>
            <person name="Tsubouchi T."/>
            <person name="Morono Y."/>
            <person name="Uchiyama I."/>
            <person name="Ito T."/>
            <person name="Fujiyama A."/>
            <person name="Inagaki F."/>
            <person name="Takami H."/>
        </authorList>
    </citation>
    <scope>NUCLEOTIDE SEQUENCE</scope>
    <source>
        <strain evidence="1">Expedition CK06-06</strain>
    </source>
</reference>
<organism evidence="1">
    <name type="scientific">marine sediment metagenome</name>
    <dbReference type="NCBI Taxonomy" id="412755"/>
    <lineage>
        <taxon>unclassified sequences</taxon>
        <taxon>metagenomes</taxon>
        <taxon>ecological metagenomes</taxon>
    </lineage>
</organism>
<sequence>MEDRDAAIADALESLHMNQQAIRASIEEIALWLRARGSENTFENAMVALQAMDTNAEVLASAIERLRQSQQ</sequence>
<proteinExistence type="predicted"/>
<protein>
    <submittedName>
        <fullName evidence="1">Uncharacterized protein</fullName>
    </submittedName>
</protein>
<comment type="caution">
    <text evidence="1">The sequence shown here is derived from an EMBL/GenBank/DDBJ whole genome shotgun (WGS) entry which is preliminary data.</text>
</comment>
<dbReference type="EMBL" id="BARV01002010">
    <property type="protein sequence ID" value="GAI02004.1"/>
    <property type="molecule type" value="Genomic_DNA"/>
</dbReference>